<keyword evidence="3" id="KW-0808">Transferase</keyword>
<dbReference type="SUPFAM" id="SSF48403">
    <property type="entry name" value="Ankyrin repeat"/>
    <property type="match status" value="1"/>
</dbReference>
<feature type="repeat" description="ANK" evidence="5">
    <location>
        <begin position="302"/>
        <end position="323"/>
    </location>
</feature>
<evidence type="ECO:0000259" key="8">
    <source>
        <dbReference type="PROSITE" id="PS50867"/>
    </source>
</evidence>
<reference evidence="10" key="2">
    <citation type="submission" date="2025-08" db="UniProtKB">
        <authorList>
            <consortium name="RefSeq"/>
        </authorList>
    </citation>
    <scope>IDENTIFICATION</scope>
</reference>
<evidence type="ECO:0000256" key="2">
    <source>
        <dbReference type="ARBA" id="ARBA00022454"/>
    </source>
</evidence>
<feature type="repeat" description="ANK" evidence="5">
    <location>
        <begin position="472"/>
        <end position="504"/>
    </location>
</feature>
<feature type="compositionally biased region" description="Low complexity" evidence="6">
    <location>
        <begin position="120"/>
        <end position="130"/>
    </location>
</feature>
<dbReference type="Pfam" id="PF00023">
    <property type="entry name" value="Ank"/>
    <property type="match status" value="1"/>
</dbReference>
<dbReference type="SMART" id="SM00317">
    <property type="entry name" value="SET"/>
    <property type="match status" value="1"/>
</dbReference>
<dbReference type="PANTHER" id="PTHR46307:SF4">
    <property type="entry name" value="G9A, ISOFORM B"/>
    <property type="match status" value="1"/>
</dbReference>
<keyword evidence="3" id="KW-0489">Methyltransferase</keyword>
<dbReference type="PROSITE" id="PS50280">
    <property type="entry name" value="SET"/>
    <property type="match status" value="1"/>
</dbReference>
<organism evidence="9 10">
    <name type="scientific">Hydra vulgaris</name>
    <name type="common">Hydra</name>
    <name type="synonym">Hydra attenuata</name>
    <dbReference type="NCBI Taxonomy" id="6087"/>
    <lineage>
        <taxon>Eukaryota</taxon>
        <taxon>Metazoa</taxon>
        <taxon>Cnidaria</taxon>
        <taxon>Hydrozoa</taxon>
        <taxon>Hydroidolina</taxon>
        <taxon>Anthoathecata</taxon>
        <taxon>Aplanulata</taxon>
        <taxon>Hydridae</taxon>
        <taxon>Hydra</taxon>
    </lineage>
</organism>
<reference evidence="9" key="1">
    <citation type="submission" date="2025-05" db="UniProtKB">
        <authorList>
            <consortium name="RefSeq"/>
        </authorList>
    </citation>
    <scope>NUCLEOTIDE SEQUENCE [LARGE SCALE GENOMIC DNA]</scope>
</reference>
<keyword evidence="5" id="KW-0040">ANK repeat</keyword>
<feature type="repeat" description="ANK" evidence="5">
    <location>
        <begin position="370"/>
        <end position="402"/>
    </location>
</feature>
<dbReference type="Gene3D" id="2.170.270.10">
    <property type="entry name" value="SET domain"/>
    <property type="match status" value="1"/>
</dbReference>
<evidence type="ECO:0000256" key="3">
    <source>
        <dbReference type="ARBA" id="ARBA00022603"/>
    </source>
</evidence>
<name>A0ABM4BEB4_HYDVU</name>
<feature type="domain" description="SET" evidence="7">
    <location>
        <begin position="656"/>
        <end position="775"/>
    </location>
</feature>
<dbReference type="PANTHER" id="PTHR46307">
    <property type="entry name" value="G9A, ISOFORM B"/>
    <property type="match status" value="1"/>
</dbReference>
<dbReference type="Pfam" id="PF05033">
    <property type="entry name" value="Pre-SET"/>
    <property type="match status" value="1"/>
</dbReference>
<feature type="compositionally biased region" description="Basic and acidic residues" evidence="6">
    <location>
        <begin position="16"/>
        <end position="37"/>
    </location>
</feature>
<dbReference type="SUPFAM" id="SSF82199">
    <property type="entry name" value="SET domain"/>
    <property type="match status" value="1"/>
</dbReference>
<feature type="region of interest" description="Disordered" evidence="6">
    <location>
        <begin position="16"/>
        <end position="38"/>
    </location>
</feature>
<evidence type="ECO:0000313" key="9">
    <source>
        <dbReference type="Proteomes" id="UP001652625"/>
    </source>
</evidence>
<dbReference type="InterPro" id="IPR036770">
    <property type="entry name" value="Ankyrin_rpt-contain_sf"/>
</dbReference>
<dbReference type="PROSITE" id="PS50867">
    <property type="entry name" value="PRE_SET"/>
    <property type="match status" value="1"/>
</dbReference>
<keyword evidence="4" id="KW-0949">S-adenosyl-L-methionine</keyword>
<evidence type="ECO:0000256" key="5">
    <source>
        <dbReference type="PROSITE-ProRule" id="PRU00023"/>
    </source>
</evidence>
<dbReference type="InterPro" id="IPR007728">
    <property type="entry name" value="Pre-SET_dom"/>
</dbReference>
<dbReference type="Proteomes" id="UP001652625">
    <property type="component" value="Chromosome 02"/>
</dbReference>
<dbReference type="PROSITE" id="PS50088">
    <property type="entry name" value="ANK_REPEAT"/>
    <property type="match status" value="5"/>
</dbReference>
<feature type="domain" description="Pre-SET" evidence="8">
    <location>
        <begin position="589"/>
        <end position="653"/>
    </location>
</feature>
<dbReference type="PROSITE" id="PS50297">
    <property type="entry name" value="ANK_REP_REGION"/>
    <property type="match status" value="5"/>
</dbReference>
<evidence type="ECO:0000256" key="6">
    <source>
        <dbReference type="SAM" id="MobiDB-lite"/>
    </source>
</evidence>
<dbReference type="Pfam" id="PF13637">
    <property type="entry name" value="Ank_4"/>
    <property type="match status" value="1"/>
</dbReference>
<comment type="subcellular location">
    <subcellularLocation>
        <location evidence="1">Chromosome</location>
    </subcellularLocation>
</comment>
<dbReference type="InterPro" id="IPR046341">
    <property type="entry name" value="SET_dom_sf"/>
</dbReference>
<dbReference type="SMART" id="SM00468">
    <property type="entry name" value="PreSET"/>
    <property type="match status" value="1"/>
</dbReference>
<evidence type="ECO:0000256" key="1">
    <source>
        <dbReference type="ARBA" id="ARBA00004286"/>
    </source>
</evidence>
<dbReference type="SMART" id="SM00248">
    <property type="entry name" value="ANK"/>
    <property type="match status" value="6"/>
</dbReference>
<feature type="repeat" description="ANK" evidence="5">
    <location>
        <begin position="403"/>
        <end position="436"/>
    </location>
</feature>
<dbReference type="Pfam" id="PF00856">
    <property type="entry name" value="SET"/>
    <property type="match status" value="1"/>
</dbReference>
<dbReference type="InterPro" id="IPR043550">
    <property type="entry name" value="EHMT1/EHMT2"/>
</dbReference>
<evidence type="ECO:0000256" key="4">
    <source>
        <dbReference type="ARBA" id="ARBA00022691"/>
    </source>
</evidence>
<keyword evidence="2" id="KW-0158">Chromosome</keyword>
<evidence type="ECO:0000313" key="10">
    <source>
        <dbReference type="RefSeq" id="XP_065647292.1"/>
    </source>
</evidence>
<sequence>MKRNFEKEGLLELKKSGALKQDVKDNETSPEHKKQSEYQHPIVTSMTLPGPCTLRIRPRLSTFAPTLSNLIPSARMGPPYPSANHILLMPRVISNNYRQKMISAVEPARSCPFVIHLDESSSSPSPSSSETEGDDTETSNNMRSIESEKVPLTIKEEISNSKYDNKAVMRVGASRGAPPIIVLSDSSDEEEISKQNLQPKARLSVRDQIPQKKVSNEFVMEISQLIGKSIDEDLLAIAQFGMEMIEVESMVHKLLNNCDTEKPKRVSKRAFYQCVKHGNNLPKVLAFLNAGLNPTERIKGVDGLTALHVAAMKGHLEILLLLIFKVGRKNVDCADKRNKTPLFYAIEKKHLKTAQFLVKVGADVHLANADGMTLLHIAARNGNLIFVKWLVSLGVSLNQQDNYGWTALMWATEHDSNAEIIKYLIKIGAHTNVLDNEMNICLHWAAMTSSFECVCELVNNPLYSHINACNRFGETPLHIAAKMDNYNIVQFLLASGADHTIKNFSGLTALNVCPIGSKTFHCIRIRDMVGEVQKTPYFYLTDISNGKERIPISCLNEVDNEPFPNDFIYISKPEESCHLKVNRGFSTVKPCKCEVSCGVDCKCIKLSENQRLWYTEDGKIDISIFEEESPVLFECTPLCSCWNICPNRLVQKGIPFPLQVIKTTNKGWGLRTLNPIPLGSFILSYVGELITDEEAERRNADTYLFNLDLKTSGDEPNCMDALRYGNCGRFINHSCDANVRAIKLFTSHRDVSCPEIAFFAYKDIKAYEELCFNYGDSFWDVKIRDGMFCKCLYEFCQYSGESKYT</sequence>
<dbReference type="PRINTS" id="PR01415">
    <property type="entry name" value="ANKYRIN"/>
</dbReference>
<dbReference type="InterPro" id="IPR002110">
    <property type="entry name" value="Ankyrin_rpt"/>
</dbReference>
<dbReference type="RefSeq" id="XP_065647292.1">
    <property type="nucleotide sequence ID" value="XM_065791220.1"/>
</dbReference>
<accession>A0ABM4BEB4</accession>
<dbReference type="GeneID" id="101235650"/>
<feature type="region of interest" description="Disordered" evidence="6">
    <location>
        <begin position="116"/>
        <end position="151"/>
    </location>
</feature>
<gene>
    <name evidence="10" type="primary">LOC101235650</name>
</gene>
<keyword evidence="9" id="KW-1185">Reference proteome</keyword>
<protein>
    <submittedName>
        <fullName evidence="10">Histone-lysine N-methyltransferase EHMT2 isoform X2</fullName>
    </submittedName>
</protein>
<dbReference type="Gene3D" id="1.25.40.20">
    <property type="entry name" value="Ankyrin repeat-containing domain"/>
    <property type="match status" value="2"/>
</dbReference>
<evidence type="ECO:0000259" key="7">
    <source>
        <dbReference type="PROSITE" id="PS50280"/>
    </source>
</evidence>
<proteinExistence type="predicted"/>
<feature type="repeat" description="ANK" evidence="5">
    <location>
        <begin position="337"/>
        <end position="369"/>
    </location>
</feature>
<dbReference type="InterPro" id="IPR001214">
    <property type="entry name" value="SET_dom"/>
</dbReference>
<dbReference type="Pfam" id="PF12796">
    <property type="entry name" value="Ank_2"/>
    <property type="match status" value="1"/>
</dbReference>